<sequence length="205" mass="23455">MQSIQKKASESTFVWSYTTMAKAHSAKDEVLLLLQNIIKYCDVEKTAGSYSFPVEQVINRVVAMTGKSKSTILRIRKAMSGNNEPKPTMSTAIVEKPVSTRNHASTVMDDADRCVLRNKINSLRKNEKRKVAAHNISSNSNMEALIHQAFEEISTDVWQAKCEHVKRIENEYIERDRLHDDMDEFIIRLGESDSEMEWTDSENEL</sequence>
<dbReference type="EMBL" id="JASPKY010000223">
    <property type="protein sequence ID" value="KAK9719057.1"/>
    <property type="molecule type" value="Genomic_DNA"/>
</dbReference>
<keyword evidence="2" id="KW-1185">Reference proteome</keyword>
<dbReference type="Proteomes" id="UP001458880">
    <property type="component" value="Unassembled WGS sequence"/>
</dbReference>
<organism evidence="1 2">
    <name type="scientific">Popillia japonica</name>
    <name type="common">Japanese beetle</name>
    <dbReference type="NCBI Taxonomy" id="7064"/>
    <lineage>
        <taxon>Eukaryota</taxon>
        <taxon>Metazoa</taxon>
        <taxon>Ecdysozoa</taxon>
        <taxon>Arthropoda</taxon>
        <taxon>Hexapoda</taxon>
        <taxon>Insecta</taxon>
        <taxon>Pterygota</taxon>
        <taxon>Neoptera</taxon>
        <taxon>Endopterygota</taxon>
        <taxon>Coleoptera</taxon>
        <taxon>Polyphaga</taxon>
        <taxon>Scarabaeiformia</taxon>
        <taxon>Scarabaeidae</taxon>
        <taxon>Rutelinae</taxon>
        <taxon>Popillia</taxon>
    </lineage>
</organism>
<protein>
    <submittedName>
        <fullName evidence="1">Uncharacterized protein</fullName>
    </submittedName>
</protein>
<reference evidence="1 2" key="1">
    <citation type="journal article" date="2024" name="BMC Genomics">
        <title>De novo assembly and annotation of Popillia japonica's genome with initial clues to its potential as an invasive pest.</title>
        <authorList>
            <person name="Cucini C."/>
            <person name="Boschi S."/>
            <person name="Funari R."/>
            <person name="Cardaioli E."/>
            <person name="Iannotti N."/>
            <person name="Marturano G."/>
            <person name="Paoli F."/>
            <person name="Bruttini M."/>
            <person name="Carapelli A."/>
            <person name="Frati F."/>
            <person name="Nardi F."/>
        </authorList>
    </citation>
    <scope>NUCLEOTIDE SEQUENCE [LARGE SCALE GENOMIC DNA]</scope>
    <source>
        <strain evidence="1">DMR45628</strain>
    </source>
</reference>
<comment type="caution">
    <text evidence="1">The sequence shown here is derived from an EMBL/GenBank/DDBJ whole genome shotgun (WGS) entry which is preliminary data.</text>
</comment>
<proteinExistence type="predicted"/>
<evidence type="ECO:0000313" key="2">
    <source>
        <dbReference type="Proteomes" id="UP001458880"/>
    </source>
</evidence>
<accession>A0AAW1KJS3</accession>
<gene>
    <name evidence="1" type="ORF">QE152_g22887</name>
</gene>
<dbReference type="AlphaFoldDB" id="A0AAW1KJS3"/>
<name>A0AAW1KJS3_POPJA</name>
<evidence type="ECO:0000313" key="1">
    <source>
        <dbReference type="EMBL" id="KAK9719057.1"/>
    </source>
</evidence>